<accession>A0ACB8E4S0</accession>
<dbReference type="Proteomes" id="UP000827872">
    <property type="component" value="Linkage Group LG17"/>
</dbReference>
<protein>
    <submittedName>
        <fullName evidence="1">Unconventional myosin-Ie</fullName>
    </submittedName>
</protein>
<proteinExistence type="predicted"/>
<reference evidence="1" key="1">
    <citation type="submission" date="2021-08" db="EMBL/GenBank/DDBJ databases">
        <title>The first chromosome-level gecko genome reveals the dynamic sex chromosomes of Neotropical dwarf geckos (Sphaerodactylidae: Sphaerodactylus).</title>
        <authorList>
            <person name="Pinto B.J."/>
            <person name="Keating S.E."/>
            <person name="Gamble T."/>
        </authorList>
    </citation>
    <scope>NUCLEOTIDE SEQUENCE</scope>
    <source>
        <strain evidence="1">TG3544</strain>
    </source>
</reference>
<gene>
    <name evidence="1" type="primary">MYO1E_1</name>
    <name evidence="1" type="ORF">K3G42_003872</name>
</gene>
<sequence length="325" mass="36890">MREEASDLLLNKKERRRNSINRNFVGDYIGMEDHPELRQFLGKREKIDFADKVTKYDRRFKGVKRDLILSPKCVYLIGREKVKQGPDRGLVKEVLKRRIEVERILSVSLSPMQDDLFVLHEQEYDSFLECIFKTEFLSLLSKRFEEKTQRRLPLKFSNTLDVKLKKETWGPWCAGGSRQVQFNQGQGDVAVLKPSNKVLQVSIGPGLPKNSRPTRRNLTQNRGSSNRTPGHNYPSRAAPPPPGLHQNGVIKAPPLVLHPQGPASQRTAHKNLYKNMACPPLPQVSGGSGRISQQPDSLDFLKVPDQGAAGARRQTHKPLHASERR</sequence>
<evidence type="ECO:0000313" key="1">
    <source>
        <dbReference type="EMBL" id="KAH7987368.1"/>
    </source>
</evidence>
<comment type="caution">
    <text evidence="1">The sequence shown here is derived from an EMBL/GenBank/DDBJ whole genome shotgun (WGS) entry which is preliminary data.</text>
</comment>
<dbReference type="EMBL" id="CM037630">
    <property type="protein sequence ID" value="KAH7987368.1"/>
    <property type="molecule type" value="Genomic_DNA"/>
</dbReference>
<organism evidence="1 2">
    <name type="scientific">Sphaerodactylus townsendi</name>
    <dbReference type="NCBI Taxonomy" id="933632"/>
    <lineage>
        <taxon>Eukaryota</taxon>
        <taxon>Metazoa</taxon>
        <taxon>Chordata</taxon>
        <taxon>Craniata</taxon>
        <taxon>Vertebrata</taxon>
        <taxon>Euteleostomi</taxon>
        <taxon>Lepidosauria</taxon>
        <taxon>Squamata</taxon>
        <taxon>Bifurcata</taxon>
        <taxon>Gekkota</taxon>
        <taxon>Sphaerodactylidae</taxon>
        <taxon>Sphaerodactylus</taxon>
    </lineage>
</organism>
<name>A0ACB8E4S0_9SAUR</name>
<evidence type="ECO:0000313" key="2">
    <source>
        <dbReference type="Proteomes" id="UP000827872"/>
    </source>
</evidence>
<keyword evidence="2" id="KW-1185">Reference proteome</keyword>